<proteinExistence type="predicted"/>
<dbReference type="Proteomes" id="UP000660265">
    <property type="component" value="Unassembled WGS sequence"/>
</dbReference>
<evidence type="ECO:0000256" key="1">
    <source>
        <dbReference type="SAM" id="MobiDB-lite"/>
    </source>
</evidence>
<reference evidence="3" key="1">
    <citation type="journal article" date="2019" name="Int. J. Syst. Evol. Microbiol.">
        <title>The Global Catalogue of Microorganisms (GCM) 10K type strain sequencing project: providing services to taxonomists for standard genome sequencing and annotation.</title>
        <authorList>
            <consortium name="The Broad Institute Genomics Platform"/>
            <consortium name="The Broad Institute Genome Sequencing Center for Infectious Disease"/>
            <person name="Wu L."/>
            <person name="Ma J."/>
        </authorList>
    </citation>
    <scope>NUCLEOTIDE SEQUENCE [LARGE SCALE GENOMIC DNA]</scope>
    <source>
        <strain evidence="3">CGMCC 4.7275</strain>
    </source>
</reference>
<dbReference type="EMBL" id="BMMV01000021">
    <property type="protein sequence ID" value="GGK16392.1"/>
    <property type="molecule type" value="Genomic_DNA"/>
</dbReference>
<gene>
    <name evidence="2" type="ORF">GCM10011583_55370</name>
</gene>
<sequence length="433" mass="45134">MVPVSLGEEAGRAVGELAEAASALPADHPLLPAVISESGLYHADRAAREGDVTALRAAVEDVVRAAALCSPGSAHHAPLLLRAAAVLCAHSDVLDGHGNSAGSSLDQGIDLLTAAVNEAGRSFHGARARCRYGLGRLLLTRFRRSHDKADLDRSVGLLQDARTAVHSLPGDPFSVLLTRALAEALRAYGPQDTDRRRQSREAAKSVLAAHGRAVLLQTGTEAALDSARAAGDDMMRLVDWCLADGCTEAALEALELGRGLVLNAATVAATVPDLLEQAGHARLAREWRQEDHAGGTTGTPSGAPATVPDGLRLRVLQALEGGPAERRILSAPVPAEIGRALRTLRADALVHLIPGTDGAGDAVIVTATGAVERLRLPGLAVPDDGPAAAYGEALREFTAATAEPVVIPAEHDPPVMWESHRRSRKRVQSASGR</sequence>
<evidence type="ECO:0000313" key="2">
    <source>
        <dbReference type="EMBL" id="GGK16392.1"/>
    </source>
</evidence>
<protein>
    <submittedName>
        <fullName evidence="2">Uncharacterized protein</fullName>
    </submittedName>
</protein>
<keyword evidence="3" id="KW-1185">Reference proteome</keyword>
<feature type="region of interest" description="Disordered" evidence="1">
    <location>
        <begin position="413"/>
        <end position="433"/>
    </location>
</feature>
<organism evidence="2 3">
    <name type="scientific">Streptomyces camponoticapitis</name>
    <dbReference type="NCBI Taxonomy" id="1616125"/>
    <lineage>
        <taxon>Bacteria</taxon>
        <taxon>Bacillati</taxon>
        <taxon>Actinomycetota</taxon>
        <taxon>Actinomycetes</taxon>
        <taxon>Kitasatosporales</taxon>
        <taxon>Streptomycetaceae</taxon>
        <taxon>Streptomyces</taxon>
    </lineage>
</organism>
<accession>A0ABQ2ELJ1</accession>
<name>A0ABQ2ELJ1_9ACTN</name>
<evidence type="ECO:0000313" key="3">
    <source>
        <dbReference type="Proteomes" id="UP000660265"/>
    </source>
</evidence>
<comment type="caution">
    <text evidence="2">The sequence shown here is derived from an EMBL/GenBank/DDBJ whole genome shotgun (WGS) entry which is preliminary data.</text>
</comment>